<dbReference type="EMBL" id="JAAQWE010000003">
    <property type="protein sequence ID" value="NMX95967.1"/>
    <property type="molecule type" value="Genomic_DNA"/>
</dbReference>
<evidence type="ECO:0000313" key="10">
    <source>
        <dbReference type="Proteomes" id="UP000552560"/>
    </source>
</evidence>
<dbReference type="PROSITE" id="PS00622">
    <property type="entry name" value="HTH_LUXR_1"/>
    <property type="match status" value="1"/>
</dbReference>
<dbReference type="SUPFAM" id="SSF46894">
    <property type="entry name" value="C-terminal effector domain of the bipartite response regulators"/>
    <property type="match status" value="1"/>
</dbReference>
<evidence type="ECO:0000256" key="5">
    <source>
        <dbReference type="ARBA" id="ARBA00023163"/>
    </source>
</evidence>
<dbReference type="Pfam" id="PF00072">
    <property type="entry name" value="Response_reg"/>
    <property type="match status" value="1"/>
</dbReference>
<dbReference type="OrthoDB" id="9796655at2"/>
<dbReference type="InterPro" id="IPR001789">
    <property type="entry name" value="Sig_transdc_resp-reg_receiver"/>
</dbReference>
<evidence type="ECO:0000256" key="6">
    <source>
        <dbReference type="PROSITE-ProRule" id="PRU00169"/>
    </source>
</evidence>
<dbReference type="InterPro" id="IPR000792">
    <property type="entry name" value="Tscrpt_reg_LuxR_C"/>
</dbReference>
<keyword evidence="1 6" id="KW-0597">Phosphoprotein</keyword>
<dbReference type="PANTHER" id="PTHR43214">
    <property type="entry name" value="TWO-COMPONENT RESPONSE REGULATOR"/>
    <property type="match status" value="1"/>
</dbReference>
<dbReference type="GO" id="GO:0000160">
    <property type="term" value="P:phosphorelay signal transduction system"/>
    <property type="evidence" value="ECO:0007669"/>
    <property type="project" value="UniProtKB-KW"/>
</dbReference>
<dbReference type="CDD" id="cd17535">
    <property type="entry name" value="REC_NarL-like"/>
    <property type="match status" value="1"/>
</dbReference>
<evidence type="ECO:0000313" key="9">
    <source>
        <dbReference type="EMBL" id="NMX95967.1"/>
    </source>
</evidence>
<dbReference type="AlphaFoldDB" id="A0A0R3BEC3"/>
<evidence type="ECO:0000256" key="4">
    <source>
        <dbReference type="ARBA" id="ARBA00023125"/>
    </source>
</evidence>
<dbReference type="PANTHER" id="PTHR43214:SF3">
    <property type="entry name" value="RESPONSE REGULATOR UVRY"/>
    <property type="match status" value="1"/>
</dbReference>
<dbReference type="PROSITE" id="PS50043">
    <property type="entry name" value="HTH_LUXR_2"/>
    <property type="match status" value="1"/>
</dbReference>
<keyword evidence="5" id="KW-0804">Transcription</keyword>
<dbReference type="SUPFAM" id="SSF52172">
    <property type="entry name" value="CheY-like"/>
    <property type="match status" value="1"/>
</dbReference>
<feature type="domain" description="Response regulatory" evidence="8">
    <location>
        <begin position="5"/>
        <end position="121"/>
    </location>
</feature>
<dbReference type="SMART" id="SM00448">
    <property type="entry name" value="REC"/>
    <property type="match status" value="1"/>
</dbReference>
<protein>
    <submittedName>
        <fullName evidence="9">Response regulator</fullName>
    </submittedName>
</protein>
<dbReference type="InterPro" id="IPR011006">
    <property type="entry name" value="CheY-like_superfamily"/>
</dbReference>
<reference evidence="9 10" key="1">
    <citation type="journal article" date="2020" name="Front. Microbiol.">
        <title>Genetic Organization of the aprX-lipA2 Operon Affects the Proteolytic Potential of Pseudomonas Species in Milk.</title>
        <authorList>
            <person name="Maier C."/>
            <person name="Huptas C."/>
            <person name="von Neubeck M."/>
            <person name="Scherer S."/>
            <person name="Wenning M."/>
            <person name="Lucking G."/>
        </authorList>
    </citation>
    <scope>NUCLEOTIDE SEQUENCE [LARGE SCALE GENOMIC DNA]</scope>
    <source>
        <strain evidence="9 10">WS 4671</strain>
    </source>
</reference>
<gene>
    <name evidence="9" type="ORF">HBO43_05090</name>
</gene>
<evidence type="ECO:0000256" key="3">
    <source>
        <dbReference type="ARBA" id="ARBA00023015"/>
    </source>
</evidence>
<dbReference type="PROSITE" id="PS50110">
    <property type="entry name" value="RESPONSE_REGULATORY"/>
    <property type="match status" value="1"/>
</dbReference>
<feature type="domain" description="HTH luxR-type" evidence="7">
    <location>
        <begin position="144"/>
        <end position="209"/>
    </location>
</feature>
<dbReference type="PRINTS" id="PR00038">
    <property type="entry name" value="HTHLUXR"/>
</dbReference>
<organism evidence="9 10">
    <name type="scientific">Pseudomonas veronii</name>
    <dbReference type="NCBI Taxonomy" id="76761"/>
    <lineage>
        <taxon>Bacteria</taxon>
        <taxon>Pseudomonadati</taxon>
        <taxon>Pseudomonadota</taxon>
        <taxon>Gammaproteobacteria</taxon>
        <taxon>Pseudomonadales</taxon>
        <taxon>Pseudomonadaceae</taxon>
        <taxon>Pseudomonas</taxon>
    </lineage>
</organism>
<dbReference type="Pfam" id="PF00196">
    <property type="entry name" value="GerE"/>
    <property type="match status" value="1"/>
</dbReference>
<comment type="caution">
    <text evidence="9">The sequence shown here is derived from an EMBL/GenBank/DDBJ whole genome shotgun (WGS) entry which is preliminary data.</text>
</comment>
<dbReference type="GO" id="GO:0003677">
    <property type="term" value="F:DNA binding"/>
    <property type="evidence" value="ECO:0007669"/>
    <property type="project" value="UniProtKB-KW"/>
</dbReference>
<sequence length="215" mass="23148">MPECRLLLVDDHAMIREGLCALLADVPELSVAGEAEDGQQAVAMCRALQPDLVLMDLNMPLLDGVSALTLIARRWPAILIIALTSTVSEHNAALALEAGAVGYVLKRSRREDLLQAIAQVRAGRIYIDAGLDAAQVMALRGAGHTASGVGLTGRERQVLKLVAEGARNRDVAEILCIGLKTVETHRLNLMKKLDAHNAADMTQWAYRLGLLGEDQ</sequence>
<dbReference type="SMART" id="SM00421">
    <property type="entry name" value="HTH_LUXR"/>
    <property type="match status" value="1"/>
</dbReference>
<feature type="modified residue" description="4-aspartylphosphate" evidence="6">
    <location>
        <position position="56"/>
    </location>
</feature>
<dbReference type="InterPro" id="IPR016032">
    <property type="entry name" value="Sig_transdc_resp-reg_C-effctor"/>
</dbReference>
<dbReference type="Proteomes" id="UP000552560">
    <property type="component" value="Unassembled WGS sequence"/>
</dbReference>
<evidence type="ECO:0000256" key="2">
    <source>
        <dbReference type="ARBA" id="ARBA00023012"/>
    </source>
</evidence>
<evidence type="ECO:0000259" key="8">
    <source>
        <dbReference type="PROSITE" id="PS50110"/>
    </source>
</evidence>
<dbReference type="RefSeq" id="WP_057004124.1">
    <property type="nucleotide sequence ID" value="NZ_CP129402.1"/>
</dbReference>
<evidence type="ECO:0000256" key="1">
    <source>
        <dbReference type="ARBA" id="ARBA00022553"/>
    </source>
</evidence>
<evidence type="ECO:0000259" key="7">
    <source>
        <dbReference type="PROSITE" id="PS50043"/>
    </source>
</evidence>
<name>A0A0R3BEC3_PSEVE</name>
<dbReference type="GO" id="GO:0006355">
    <property type="term" value="P:regulation of DNA-templated transcription"/>
    <property type="evidence" value="ECO:0007669"/>
    <property type="project" value="InterPro"/>
</dbReference>
<accession>A0A0R3BEC3</accession>
<dbReference type="Gene3D" id="3.40.50.2300">
    <property type="match status" value="1"/>
</dbReference>
<dbReference type="CDD" id="cd06170">
    <property type="entry name" value="LuxR_C_like"/>
    <property type="match status" value="1"/>
</dbReference>
<dbReference type="InterPro" id="IPR058245">
    <property type="entry name" value="NreC/VraR/RcsB-like_REC"/>
</dbReference>
<dbReference type="InterPro" id="IPR039420">
    <property type="entry name" value="WalR-like"/>
</dbReference>
<keyword evidence="2" id="KW-0902">Two-component regulatory system</keyword>
<proteinExistence type="predicted"/>
<keyword evidence="3" id="KW-0805">Transcription regulation</keyword>
<keyword evidence="4" id="KW-0238">DNA-binding</keyword>